<dbReference type="GO" id="GO:0031048">
    <property type="term" value="P:regulatory ncRNA-mediated heterochromatin formation"/>
    <property type="evidence" value="ECO:0007669"/>
    <property type="project" value="TreeGrafter"/>
</dbReference>
<dbReference type="PANTHER" id="PTHR10887:SF341">
    <property type="entry name" value="NFX1-TYPE ZINC FINGER-CONTAINING PROTEIN 1"/>
    <property type="match status" value="1"/>
</dbReference>
<dbReference type="InterPro" id="IPR041679">
    <property type="entry name" value="DNA2/NAM7-like_C"/>
</dbReference>
<protein>
    <submittedName>
        <fullName evidence="3">DNA2/NAM7 helicase-like C-terminal domain-containing protein</fullName>
    </submittedName>
</protein>
<dbReference type="Pfam" id="PF13087">
    <property type="entry name" value="AAA_12"/>
    <property type="match status" value="1"/>
</dbReference>
<dbReference type="InterPro" id="IPR027417">
    <property type="entry name" value="P-loop_NTPase"/>
</dbReference>
<dbReference type="Gene3D" id="3.40.50.300">
    <property type="entry name" value="P-loop containing nucleotide triphosphate hydrolases"/>
    <property type="match status" value="1"/>
</dbReference>
<name>A0A914P076_9BILA</name>
<dbReference type="GO" id="GO:0031380">
    <property type="term" value="C:nuclear RNA-directed RNA polymerase complex"/>
    <property type="evidence" value="ECO:0007669"/>
    <property type="project" value="TreeGrafter"/>
</dbReference>
<dbReference type="CDD" id="cd18808">
    <property type="entry name" value="SF1_C_Upf1"/>
    <property type="match status" value="1"/>
</dbReference>
<sequence length="322" mass="37492">MQKHFYDGLLNSDTVLSRPHVKGLQNDVFFIKHSYAETYDEEIESRRNGYEMRYALALAKYLLQQGYRSKQIAILVTYSEQRHSLRKNAERLFGYDHGIRIENVDNFQGEESDIIILSLVRSESENGKIGYLNTKNRLCVALSRARIGMYVIGNIQYLADRASSTLWQEIKETFGRKNYLSEHLITKCQKHGTEQIIKSFKEFNFKCPEGGCQRQCEDILECGHVCALYCHGYDMEHLEIKCEQPCQKICYHNVQCQKLCHEECEPCEFNESENGNCYYFISESSNSAENALEAETKKQVVEEYHREAEISFFLDGPKLNKK</sequence>
<accession>A0A914P076</accession>
<dbReference type="Proteomes" id="UP000887578">
    <property type="component" value="Unplaced"/>
</dbReference>
<evidence type="ECO:0000313" key="3">
    <source>
        <dbReference type="WBParaSite" id="PDA_v2.g1056.t1"/>
    </source>
</evidence>
<dbReference type="AlphaFoldDB" id="A0A914P076"/>
<dbReference type="WBParaSite" id="PDA_v2.g1056.t1">
    <property type="protein sequence ID" value="PDA_v2.g1056.t1"/>
    <property type="gene ID" value="PDA_v2.g1056"/>
</dbReference>
<organism evidence="2 3">
    <name type="scientific">Panagrolaimus davidi</name>
    <dbReference type="NCBI Taxonomy" id="227884"/>
    <lineage>
        <taxon>Eukaryota</taxon>
        <taxon>Metazoa</taxon>
        <taxon>Ecdysozoa</taxon>
        <taxon>Nematoda</taxon>
        <taxon>Chromadorea</taxon>
        <taxon>Rhabditida</taxon>
        <taxon>Tylenchina</taxon>
        <taxon>Panagrolaimomorpha</taxon>
        <taxon>Panagrolaimoidea</taxon>
        <taxon>Panagrolaimidae</taxon>
        <taxon>Panagrolaimus</taxon>
    </lineage>
</organism>
<proteinExistence type="predicted"/>
<feature type="domain" description="DNA2/NAM7 helicase-like C-terminal" evidence="1">
    <location>
        <begin position="2"/>
        <end position="155"/>
    </location>
</feature>
<dbReference type="SUPFAM" id="SSF52540">
    <property type="entry name" value="P-loop containing nucleoside triphosphate hydrolases"/>
    <property type="match status" value="1"/>
</dbReference>
<dbReference type="InterPro" id="IPR045055">
    <property type="entry name" value="DNA2/NAM7-like"/>
</dbReference>
<evidence type="ECO:0000313" key="2">
    <source>
        <dbReference type="Proteomes" id="UP000887578"/>
    </source>
</evidence>
<keyword evidence="2" id="KW-1185">Reference proteome</keyword>
<reference evidence="3" key="1">
    <citation type="submission" date="2022-11" db="UniProtKB">
        <authorList>
            <consortium name="WormBaseParasite"/>
        </authorList>
    </citation>
    <scope>IDENTIFICATION</scope>
</reference>
<dbReference type="PANTHER" id="PTHR10887">
    <property type="entry name" value="DNA2/NAM7 HELICASE FAMILY"/>
    <property type="match status" value="1"/>
</dbReference>
<dbReference type="InterPro" id="IPR047187">
    <property type="entry name" value="SF1_C_Upf1"/>
</dbReference>
<evidence type="ECO:0000259" key="1">
    <source>
        <dbReference type="Pfam" id="PF13087"/>
    </source>
</evidence>